<organism evidence="1 2">
    <name type="scientific">Nephila pilipes</name>
    <name type="common">Giant wood spider</name>
    <name type="synonym">Nephila maculata</name>
    <dbReference type="NCBI Taxonomy" id="299642"/>
    <lineage>
        <taxon>Eukaryota</taxon>
        <taxon>Metazoa</taxon>
        <taxon>Ecdysozoa</taxon>
        <taxon>Arthropoda</taxon>
        <taxon>Chelicerata</taxon>
        <taxon>Arachnida</taxon>
        <taxon>Araneae</taxon>
        <taxon>Araneomorphae</taxon>
        <taxon>Entelegynae</taxon>
        <taxon>Araneoidea</taxon>
        <taxon>Nephilidae</taxon>
        <taxon>Nephila</taxon>
    </lineage>
</organism>
<comment type="caution">
    <text evidence="1">The sequence shown here is derived from an EMBL/GenBank/DDBJ whole genome shotgun (WGS) entry which is preliminary data.</text>
</comment>
<reference evidence="1" key="1">
    <citation type="submission" date="2020-08" db="EMBL/GenBank/DDBJ databases">
        <title>Multicomponent nature underlies the extraordinary mechanical properties of spider dragline silk.</title>
        <authorList>
            <person name="Kono N."/>
            <person name="Nakamura H."/>
            <person name="Mori M."/>
            <person name="Yoshida Y."/>
            <person name="Ohtoshi R."/>
            <person name="Malay A.D."/>
            <person name="Moran D.A.P."/>
            <person name="Tomita M."/>
            <person name="Numata K."/>
            <person name="Arakawa K."/>
        </authorList>
    </citation>
    <scope>NUCLEOTIDE SEQUENCE</scope>
</reference>
<dbReference type="Proteomes" id="UP000887013">
    <property type="component" value="Unassembled WGS sequence"/>
</dbReference>
<proteinExistence type="predicted"/>
<name>A0A8X6JPS3_NEPPI</name>
<protein>
    <submittedName>
        <fullName evidence="1">Uncharacterized protein</fullName>
    </submittedName>
</protein>
<sequence>MSSDSYFEYLMREIFSKSYLDGLDLKLSKNKEYKPKGPLTKSLFDTFPEMFAVLECVGKCMWMTYLGRNQVSMEFSPTEYARHVYTMCFFMKRIMKDVYDAFCSTLSLVIWVAELIYVASGRNFYKLTPLIFTEFFESALREDFDKRGGWMPLERHIISKKYNEYYDKLAASNFCIDENVAITVEEIVMSQTTSDFSCVPGEEMEMNEQKAAELSRKVILSIGTSLLNEISSVVLEKYSISKQTKGSDSGEANGNNYELEDTNAMDYFQIDIGNLIGELEEKARQLILIFELLDAK</sequence>
<gene>
    <name evidence="1" type="primary">NCL1_47773</name>
    <name evidence="1" type="ORF">NPIL_448201</name>
</gene>
<dbReference type="OrthoDB" id="6421076at2759"/>
<evidence type="ECO:0000313" key="1">
    <source>
        <dbReference type="EMBL" id="GFS49872.1"/>
    </source>
</evidence>
<dbReference type="AlphaFoldDB" id="A0A8X6JPS3"/>
<evidence type="ECO:0000313" key="2">
    <source>
        <dbReference type="Proteomes" id="UP000887013"/>
    </source>
</evidence>
<accession>A0A8X6JPS3</accession>
<keyword evidence="2" id="KW-1185">Reference proteome</keyword>
<dbReference type="EMBL" id="BMAW01045415">
    <property type="protein sequence ID" value="GFS49872.1"/>
    <property type="molecule type" value="Genomic_DNA"/>
</dbReference>